<dbReference type="AlphaFoldDB" id="A0A366JGF7"/>
<comment type="caution">
    <text evidence="1">The sequence shown here is derived from an EMBL/GenBank/DDBJ whole genome shotgun (WGS) entry which is preliminary data.</text>
</comment>
<name>A0A366JGF7_CYTFI</name>
<gene>
    <name evidence="1" type="ORF">DFO70_13410</name>
</gene>
<dbReference type="Proteomes" id="UP000252731">
    <property type="component" value="Unassembled WGS sequence"/>
</dbReference>
<evidence type="ECO:0000313" key="1">
    <source>
        <dbReference type="EMBL" id="RBP86062.1"/>
    </source>
</evidence>
<sequence length="51" mass="6296">MECFIEHKQEFLTELFLFDRNYSLKTFEDEDKLPYWVAFLCIERGDCHVDM</sequence>
<organism evidence="1 2">
    <name type="scientific">Cytobacillus firmus</name>
    <name type="common">Bacillus firmus</name>
    <dbReference type="NCBI Taxonomy" id="1399"/>
    <lineage>
        <taxon>Bacteria</taxon>
        <taxon>Bacillati</taxon>
        <taxon>Bacillota</taxon>
        <taxon>Bacilli</taxon>
        <taxon>Bacillales</taxon>
        <taxon>Bacillaceae</taxon>
        <taxon>Cytobacillus</taxon>
    </lineage>
</organism>
<proteinExistence type="predicted"/>
<accession>A0A366JGF7</accession>
<keyword evidence="2" id="KW-1185">Reference proteome</keyword>
<protein>
    <submittedName>
        <fullName evidence="1">Uncharacterized protein</fullName>
    </submittedName>
</protein>
<reference evidence="1 2" key="1">
    <citation type="submission" date="2018-06" db="EMBL/GenBank/DDBJ databases">
        <title>Freshwater and sediment microbial communities from various areas in North America, analyzing microbe dynamics in response to fracking.</title>
        <authorList>
            <person name="Lamendella R."/>
        </authorList>
    </citation>
    <scope>NUCLEOTIDE SEQUENCE [LARGE SCALE GENOMIC DNA]</scope>
    <source>
        <strain evidence="1 2">14_TX</strain>
    </source>
</reference>
<evidence type="ECO:0000313" key="2">
    <source>
        <dbReference type="Proteomes" id="UP000252731"/>
    </source>
</evidence>
<dbReference type="EMBL" id="QNSF01000034">
    <property type="protein sequence ID" value="RBP86062.1"/>
    <property type="molecule type" value="Genomic_DNA"/>
</dbReference>